<dbReference type="PANTHER" id="PTHR12174:SF23">
    <property type="entry name" value="MINOR HISTOCOMPATIBILITY ANTIGEN H13"/>
    <property type="match status" value="1"/>
</dbReference>
<comment type="subcellular location">
    <subcellularLocation>
        <location evidence="1">Endoplasmic reticulum membrane</location>
        <topology evidence="1">Multi-pass membrane protein</topology>
    </subcellularLocation>
</comment>
<feature type="region of interest" description="Disordered" evidence="3">
    <location>
        <begin position="35"/>
        <end position="55"/>
    </location>
</feature>
<evidence type="ECO:0000256" key="4">
    <source>
        <dbReference type="SAM" id="Phobius"/>
    </source>
</evidence>
<dbReference type="AlphaFoldDB" id="J4GFZ5"/>
<dbReference type="GO" id="GO:0042500">
    <property type="term" value="F:aspartic endopeptidase activity, intramembrane cleaving"/>
    <property type="evidence" value="ECO:0007669"/>
    <property type="project" value="InterPro"/>
</dbReference>
<reference evidence="5 6" key="1">
    <citation type="journal article" date="2012" name="Appl. Environ. Microbiol.">
        <title>Short-read sequencing for genomic analysis of the brown rot fungus Fibroporia radiculosa.</title>
        <authorList>
            <person name="Tang J.D."/>
            <person name="Perkins A.D."/>
            <person name="Sonstegard T.S."/>
            <person name="Schroeder S.G."/>
            <person name="Burgess S.C."/>
            <person name="Diehl S.V."/>
        </authorList>
    </citation>
    <scope>NUCLEOTIDE SEQUENCE [LARGE SCALE GENOMIC DNA]</scope>
    <source>
        <strain evidence="5 6">TFFH 294</strain>
    </source>
</reference>
<dbReference type="InterPro" id="IPR007369">
    <property type="entry name" value="Peptidase_A22B_SPP"/>
</dbReference>
<dbReference type="GO" id="GO:0098553">
    <property type="term" value="C:lumenal side of endoplasmic reticulum membrane"/>
    <property type="evidence" value="ECO:0007669"/>
    <property type="project" value="TreeGrafter"/>
</dbReference>
<keyword evidence="4" id="KW-0812">Transmembrane</keyword>
<dbReference type="OrthoDB" id="29661at2759"/>
<evidence type="ECO:0008006" key="7">
    <source>
        <dbReference type="Google" id="ProtNLM"/>
    </source>
</evidence>
<evidence type="ECO:0000313" key="5">
    <source>
        <dbReference type="EMBL" id="CCM05708.1"/>
    </source>
</evidence>
<dbReference type="STRING" id="599839.J4GFZ5"/>
<evidence type="ECO:0000256" key="2">
    <source>
        <dbReference type="ARBA" id="ARBA00022824"/>
    </source>
</evidence>
<dbReference type="PANTHER" id="PTHR12174">
    <property type="entry name" value="SIGNAL PEPTIDE PEPTIDASE"/>
    <property type="match status" value="1"/>
</dbReference>
<dbReference type="Proteomes" id="UP000006352">
    <property type="component" value="Unassembled WGS sequence"/>
</dbReference>
<evidence type="ECO:0000313" key="6">
    <source>
        <dbReference type="Proteomes" id="UP000006352"/>
    </source>
</evidence>
<organism evidence="5 6">
    <name type="scientific">Fibroporia radiculosa</name>
    <dbReference type="NCBI Taxonomy" id="599839"/>
    <lineage>
        <taxon>Eukaryota</taxon>
        <taxon>Fungi</taxon>
        <taxon>Dikarya</taxon>
        <taxon>Basidiomycota</taxon>
        <taxon>Agaricomycotina</taxon>
        <taxon>Agaricomycetes</taxon>
        <taxon>Polyporales</taxon>
        <taxon>Fibroporiaceae</taxon>
        <taxon>Fibroporia</taxon>
    </lineage>
</organism>
<gene>
    <name evidence="5" type="ORF">FIBRA_07940</name>
</gene>
<evidence type="ECO:0000256" key="1">
    <source>
        <dbReference type="ARBA" id="ARBA00004477"/>
    </source>
</evidence>
<evidence type="ECO:0000256" key="3">
    <source>
        <dbReference type="SAM" id="MobiDB-lite"/>
    </source>
</evidence>
<keyword evidence="4" id="KW-1133">Transmembrane helix</keyword>
<keyword evidence="6" id="KW-1185">Reference proteome</keyword>
<dbReference type="HOGENOM" id="CLU_2084878_0_0_1"/>
<dbReference type="RefSeq" id="XP_012184991.1">
    <property type="nucleotide sequence ID" value="XM_012329601.1"/>
</dbReference>
<feature type="transmembrane region" description="Helical" evidence="4">
    <location>
        <begin position="6"/>
        <end position="27"/>
    </location>
</feature>
<dbReference type="GO" id="GO:0006465">
    <property type="term" value="P:signal peptide processing"/>
    <property type="evidence" value="ECO:0007669"/>
    <property type="project" value="TreeGrafter"/>
</dbReference>
<sequence>MTQPDWDVISSYVGLLSLATVSIYAGSHGSVTIRKERPTEGQPMLEGGEDEDEEEIPDRLSASDAYLFPVIGSVVLFGLYLVVKYFGQEWINWLLQWYFTFAGVGSVGKASSLPVQS</sequence>
<name>J4GFZ5_9APHY</name>
<dbReference type="EMBL" id="HE797202">
    <property type="protein sequence ID" value="CCM05708.1"/>
    <property type="molecule type" value="Genomic_DNA"/>
</dbReference>
<dbReference type="GO" id="GO:0098554">
    <property type="term" value="C:cytoplasmic side of endoplasmic reticulum membrane"/>
    <property type="evidence" value="ECO:0007669"/>
    <property type="project" value="TreeGrafter"/>
</dbReference>
<dbReference type="GO" id="GO:0033619">
    <property type="term" value="P:membrane protein proteolysis"/>
    <property type="evidence" value="ECO:0007669"/>
    <property type="project" value="TreeGrafter"/>
</dbReference>
<keyword evidence="4" id="KW-0472">Membrane</keyword>
<protein>
    <recommendedName>
        <fullName evidence="7">Minor histocompatibility antigen H13</fullName>
    </recommendedName>
</protein>
<dbReference type="GeneID" id="24100619"/>
<keyword evidence="2" id="KW-0256">Endoplasmic reticulum</keyword>
<dbReference type="InParanoid" id="J4GFZ5"/>
<feature type="transmembrane region" description="Helical" evidence="4">
    <location>
        <begin position="65"/>
        <end position="83"/>
    </location>
</feature>
<proteinExistence type="predicted"/>
<accession>J4GFZ5</accession>